<dbReference type="Pfam" id="PF13873">
    <property type="entry name" value="Myb_DNA-bind_5"/>
    <property type="match status" value="1"/>
</dbReference>
<evidence type="ECO:0000256" key="1">
    <source>
        <dbReference type="SAM" id="MobiDB-lite"/>
    </source>
</evidence>
<feature type="region of interest" description="Disordered" evidence="1">
    <location>
        <begin position="123"/>
        <end position="186"/>
    </location>
</feature>
<dbReference type="Proteomes" id="UP001187343">
    <property type="component" value="Unassembled WGS sequence"/>
</dbReference>
<dbReference type="EMBL" id="JAUYZG010000019">
    <property type="protein sequence ID" value="KAK2878655.1"/>
    <property type="molecule type" value="Genomic_DNA"/>
</dbReference>
<comment type="caution">
    <text evidence="3">The sequence shown here is derived from an EMBL/GenBank/DDBJ whole genome shotgun (WGS) entry which is preliminary data.</text>
</comment>
<gene>
    <name evidence="3" type="ORF">Q8A67_019446</name>
</gene>
<feature type="domain" description="Myb/SANT-like DNA-binding" evidence="2">
    <location>
        <begin position="6"/>
        <end position="83"/>
    </location>
</feature>
<keyword evidence="4" id="KW-1185">Reference proteome</keyword>
<evidence type="ECO:0000313" key="4">
    <source>
        <dbReference type="Proteomes" id="UP001187343"/>
    </source>
</evidence>
<accession>A0AA88P770</accession>
<dbReference type="InterPro" id="IPR028002">
    <property type="entry name" value="Myb_DNA-bind_5"/>
</dbReference>
<protein>
    <recommendedName>
        <fullName evidence="2">Myb/SANT-like DNA-binding domain-containing protein</fullName>
    </recommendedName>
</protein>
<evidence type="ECO:0000313" key="3">
    <source>
        <dbReference type="EMBL" id="KAK2878655.1"/>
    </source>
</evidence>
<name>A0AA88P770_9TELE</name>
<evidence type="ECO:0000259" key="2">
    <source>
        <dbReference type="Pfam" id="PF13873"/>
    </source>
</evidence>
<sequence length="186" mass="19935">MAKRAKKRNLTNTELEVLVDEVESNQQILFSSLTAGGITNKRKNATWEKVTSAVNSVGSEERTVPEIKKKWFDIKVLAKKRVTAHRREISATGGGQTTTELSPLDNRIACIIGDTALSGINKDGDTDLLTTQQPGPSNTESEVTPIHCARGASGAGPVHSPFRAPCAKSAERGGATKSRGNDESHQ</sequence>
<feature type="compositionally biased region" description="Polar residues" evidence="1">
    <location>
        <begin position="128"/>
        <end position="142"/>
    </location>
</feature>
<reference evidence="3" key="1">
    <citation type="submission" date="2023-08" db="EMBL/GenBank/DDBJ databases">
        <title>Chromosome-level Genome Assembly of mud carp (Cirrhinus molitorella).</title>
        <authorList>
            <person name="Liu H."/>
        </authorList>
    </citation>
    <scope>NUCLEOTIDE SEQUENCE</scope>
    <source>
        <strain evidence="3">Prfri</strain>
        <tissue evidence="3">Muscle</tissue>
    </source>
</reference>
<organism evidence="3 4">
    <name type="scientific">Cirrhinus molitorella</name>
    <name type="common">mud carp</name>
    <dbReference type="NCBI Taxonomy" id="172907"/>
    <lineage>
        <taxon>Eukaryota</taxon>
        <taxon>Metazoa</taxon>
        <taxon>Chordata</taxon>
        <taxon>Craniata</taxon>
        <taxon>Vertebrata</taxon>
        <taxon>Euteleostomi</taxon>
        <taxon>Actinopterygii</taxon>
        <taxon>Neopterygii</taxon>
        <taxon>Teleostei</taxon>
        <taxon>Ostariophysi</taxon>
        <taxon>Cypriniformes</taxon>
        <taxon>Cyprinidae</taxon>
        <taxon>Labeoninae</taxon>
        <taxon>Labeonini</taxon>
        <taxon>Cirrhinus</taxon>
    </lineage>
</organism>
<proteinExistence type="predicted"/>
<dbReference type="PANTHER" id="PTHR23098:SF16">
    <property type="entry name" value="REGULATORY PROTEIN ZESTE"/>
    <property type="match status" value="1"/>
</dbReference>
<dbReference type="PANTHER" id="PTHR23098">
    <property type="entry name" value="AGAP001331-PA-RELATED"/>
    <property type="match status" value="1"/>
</dbReference>
<dbReference type="GO" id="GO:0005634">
    <property type="term" value="C:nucleus"/>
    <property type="evidence" value="ECO:0007669"/>
    <property type="project" value="TreeGrafter"/>
</dbReference>
<dbReference type="AlphaFoldDB" id="A0AA88P770"/>